<feature type="transmembrane region" description="Helical" evidence="3">
    <location>
        <begin position="7"/>
        <end position="31"/>
    </location>
</feature>
<dbReference type="AlphaFoldDB" id="A0AA95JH40"/>
<evidence type="ECO:0000313" key="6">
    <source>
        <dbReference type="Proteomes" id="UP001178662"/>
    </source>
</evidence>
<reference evidence="5" key="1">
    <citation type="submission" date="2023-03" db="EMBL/GenBank/DDBJ databases">
        <title>Andean soil-derived lignocellulolytic bacterial consortium as a source of novel taxa and putative plastic-active enzymes.</title>
        <authorList>
            <person name="Diaz-Garcia L."/>
            <person name="Chuvochina M."/>
            <person name="Feuerriegel G."/>
            <person name="Bunk B."/>
            <person name="Sproer C."/>
            <person name="Streit W.R."/>
            <person name="Rodriguez L.M."/>
            <person name="Overmann J."/>
            <person name="Jimenez D.J."/>
        </authorList>
    </citation>
    <scope>NUCLEOTIDE SEQUENCE</scope>
    <source>
        <strain evidence="5">MAG 2441</strain>
    </source>
</reference>
<keyword evidence="3" id="KW-0812">Transmembrane</keyword>
<proteinExistence type="predicted"/>
<evidence type="ECO:0000256" key="2">
    <source>
        <dbReference type="ARBA" id="ARBA00023136"/>
    </source>
</evidence>
<protein>
    <submittedName>
        <fullName evidence="5">Outer membrane protein assembly factor BamE</fullName>
    </submittedName>
</protein>
<dbReference type="GO" id="GO:0019867">
    <property type="term" value="C:outer membrane"/>
    <property type="evidence" value="ECO:0007669"/>
    <property type="project" value="InterPro"/>
</dbReference>
<dbReference type="InterPro" id="IPR037873">
    <property type="entry name" value="BamE-like"/>
</dbReference>
<feature type="transmembrane region" description="Helical" evidence="3">
    <location>
        <begin position="37"/>
        <end position="56"/>
    </location>
</feature>
<feature type="transmembrane region" description="Helical" evidence="3">
    <location>
        <begin position="68"/>
        <end position="86"/>
    </location>
</feature>
<dbReference type="InterPro" id="IPR007450">
    <property type="entry name" value="BamE_dom"/>
</dbReference>
<dbReference type="EMBL" id="CP119317">
    <property type="protein sequence ID" value="WEK56034.1"/>
    <property type="molecule type" value="Genomic_DNA"/>
</dbReference>
<keyword evidence="1" id="KW-0732">Signal</keyword>
<keyword evidence="3" id="KW-1133">Transmembrane helix</keyword>
<dbReference type="Gene3D" id="3.30.1450.10">
    <property type="match status" value="1"/>
</dbReference>
<evidence type="ECO:0000259" key="4">
    <source>
        <dbReference type="Pfam" id="PF04355"/>
    </source>
</evidence>
<keyword evidence="2 3" id="KW-0472">Membrane</keyword>
<organism evidence="5 6">
    <name type="scientific">Candidatus Cohnella colombiensis</name>
    <dbReference type="NCBI Taxonomy" id="3121368"/>
    <lineage>
        <taxon>Bacteria</taxon>
        <taxon>Bacillati</taxon>
        <taxon>Bacillota</taxon>
        <taxon>Bacilli</taxon>
        <taxon>Bacillales</taxon>
        <taxon>Paenibacillaceae</taxon>
        <taxon>Cohnella</taxon>
    </lineage>
</organism>
<evidence type="ECO:0000256" key="3">
    <source>
        <dbReference type="SAM" id="Phobius"/>
    </source>
</evidence>
<dbReference type="Proteomes" id="UP001178662">
    <property type="component" value="Chromosome"/>
</dbReference>
<sequence length="185" mass="21933">MIEIKRNIFMFISIVFILFVLSIIYFCISFFYVGVTWISLIFLIIPVVGITAMNIRSWLINSRKGKKIYLIVIQVIVVLYFSFSLLKMINIENKSYFTTQRWIESEGTSERFYMLDYVTNKTNGMNRDEVIELLGEPYETKYFSGDKRLIYVLGPERGIFSIDYEWLFLEFNEDGLVNNYEIVTD</sequence>
<gene>
    <name evidence="5" type="primary">bamE</name>
    <name evidence="5" type="ORF">P0Y55_08290</name>
</gene>
<evidence type="ECO:0000256" key="1">
    <source>
        <dbReference type="ARBA" id="ARBA00022729"/>
    </source>
</evidence>
<accession>A0AA95JH40</accession>
<dbReference type="Pfam" id="PF04355">
    <property type="entry name" value="BamE"/>
    <property type="match status" value="1"/>
</dbReference>
<keyword evidence="6" id="KW-1185">Reference proteome</keyword>
<name>A0AA95JH40_9BACL</name>
<evidence type="ECO:0000313" key="5">
    <source>
        <dbReference type="EMBL" id="WEK56034.1"/>
    </source>
</evidence>
<feature type="domain" description="Outer membrane protein assembly factor BamE" evidence="4">
    <location>
        <begin position="122"/>
        <end position="180"/>
    </location>
</feature>